<evidence type="ECO:0000256" key="1">
    <source>
        <dbReference type="SAM" id="MobiDB-lite"/>
    </source>
</evidence>
<organism evidence="2 3">
    <name type="scientific">Dryococelus australis</name>
    <dbReference type="NCBI Taxonomy" id="614101"/>
    <lineage>
        <taxon>Eukaryota</taxon>
        <taxon>Metazoa</taxon>
        <taxon>Ecdysozoa</taxon>
        <taxon>Arthropoda</taxon>
        <taxon>Hexapoda</taxon>
        <taxon>Insecta</taxon>
        <taxon>Pterygota</taxon>
        <taxon>Neoptera</taxon>
        <taxon>Polyneoptera</taxon>
        <taxon>Phasmatodea</taxon>
        <taxon>Verophasmatodea</taxon>
        <taxon>Anareolatae</taxon>
        <taxon>Phasmatidae</taxon>
        <taxon>Eurycanthinae</taxon>
        <taxon>Dryococelus</taxon>
    </lineage>
</organism>
<keyword evidence="3" id="KW-1185">Reference proteome</keyword>
<proteinExistence type="predicted"/>
<protein>
    <submittedName>
        <fullName evidence="2">Uncharacterized protein</fullName>
    </submittedName>
</protein>
<feature type="region of interest" description="Disordered" evidence="1">
    <location>
        <begin position="933"/>
        <end position="1023"/>
    </location>
</feature>
<feature type="region of interest" description="Disordered" evidence="1">
    <location>
        <begin position="1193"/>
        <end position="1238"/>
    </location>
</feature>
<accession>A0ABQ9G485</accession>
<comment type="caution">
    <text evidence="2">The sequence shown here is derived from an EMBL/GenBank/DDBJ whole genome shotgun (WGS) entry which is preliminary data.</text>
</comment>
<feature type="compositionally biased region" description="Basic and acidic residues" evidence="1">
    <location>
        <begin position="982"/>
        <end position="993"/>
    </location>
</feature>
<dbReference type="EMBL" id="JARBHB010000016">
    <property type="protein sequence ID" value="KAJ8866882.1"/>
    <property type="molecule type" value="Genomic_DNA"/>
</dbReference>
<reference evidence="2 3" key="1">
    <citation type="submission" date="2023-02" db="EMBL/GenBank/DDBJ databases">
        <title>LHISI_Scaffold_Assembly.</title>
        <authorList>
            <person name="Stuart O.P."/>
            <person name="Cleave R."/>
            <person name="Magrath M.J.L."/>
            <person name="Mikheyev A.S."/>
        </authorList>
    </citation>
    <scope>NUCLEOTIDE SEQUENCE [LARGE SCALE GENOMIC DNA]</scope>
    <source>
        <strain evidence="2">Daus_M_001</strain>
        <tissue evidence="2">Leg muscle</tissue>
    </source>
</reference>
<dbReference type="Proteomes" id="UP001159363">
    <property type="component" value="Chromosome 15"/>
</dbReference>
<feature type="compositionally biased region" description="Gly residues" evidence="1">
    <location>
        <begin position="1216"/>
        <end position="1229"/>
    </location>
</feature>
<name>A0ABQ9G485_9NEOP</name>
<feature type="region of interest" description="Disordered" evidence="1">
    <location>
        <begin position="156"/>
        <end position="209"/>
    </location>
</feature>
<gene>
    <name evidence="2" type="ORF">PR048_032744</name>
</gene>
<evidence type="ECO:0000313" key="3">
    <source>
        <dbReference type="Proteomes" id="UP001159363"/>
    </source>
</evidence>
<sequence>MDVDGGCDTATDECFVRNYSNQSHGYTQCDEKTARRYKALLLSGDGVVGVHYGVALIAPTLRGLKDEKKLQVASTFKVEVKQLPMEHFTDYPAQLSELEPRGREGGGGEIVAGIMKRTPHAVYRRRGLIPDGAADDTLRKYLPALARLFGRTSRSRLAGDFSPRSKPRSEGEIRATLPRTTSAPSPLGICQRNIGSGTSRHRESEPRMNGDGYVRPSLTASWHQPPATSSDQHTRTNRIATCIALDEKNRTVSISSFRARCALHTNLCEKFSRKVGFSGKFGTHIAACETCFSTHRTPLPLLSQDKMMRSPQGTSRGETTGGRTARRFQCFAHRGDTGGRLHAGSSALRIVTRRREDDCTPVPRRYDGRTTARRFQCFVNRGDTTGGQQHAGSSALRIETRRREDDCTPVLRRHDGRTTARRFQCFAHSDETTGGRLHAGSSALRIETMDETCADEHTYAVFQIAKHSHSHSHLHLHSLLMELSIPVESRKRIHTAENRNRRFTWVESCSISGGFASGFSHVRIVPDDAGGRRVFVRDLSFPLSLAFRRCSVLTLPSPSSALKASICELRARSRETRTKRVLEYAQIKFVTQKKMHFRKKPERKIKLSYGTSGPGVDYGSLASTTPDLGAEELEDKKSAFLESLKLPNEDRKKVWQDTAPHAQSFFVAKGTSGKDHSFLDWGNSQDERHQAEVTSVPQAISRGGPIAPLLRARDVILRRGNHCDRLVSGGRGEWRKAKKSHIKIFYAEVPYDELFMSGAEDRLTYEHVGGPPPHAAIFSHLNATSSAQRCGIHCGRWSRLPTPRRHQCSNAGVTTDMRFPPSWKAAACRPFLSSATKWPDMRLRGIVLRWLLATNTTDVVPDLQCHDKLVSTIRNIISVRPFPPPKSAQCLQDSGSFQLKSVAWLSAKSQNGQCENVEPRLRVSSASVRFSPFELPGADTEPAPDVTRRRPRAHDDARWAPRFQTLLGGGCRRTASPVDVSAPRRADVNELRRSQLPGEQSTNTPRSRRVESKTPATEKAPSRAWRIFRQLHPKGSPLSSAEYFRTCGNSDYSGQRNAFALEPQTKDEADRSRWLRAQTISVPTSVQSMSRQSQCSRVLQAPSRAVGFTRRPFTPRTPRPPLSRNLLSSSKLHFTRAHSPDDLCQRLPAAGLRQISPNTSDASRWAEAPASLTRTFLRRRKTRRNLQHWRGAVTHPRRRAARQSAVHYSRVSQKRGSGGNPGGMRGGAGLSTATVPGSSAIESSGDRIVSGTVLLSLRLFTTTASRPALQTGMSVNTQAKCAACSSSHARNLLAMWQGCKVLKAPILPRKDNHHVRVDVIADDGFITKSIKNAFTCIRGPIEYHENIPQTITLPPPPCVRPVMDAGCRFTDVSSWTR</sequence>
<evidence type="ECO:0000313" key="2">
    <source>
        <dbReference type="EMBL" id="KAJ8866882.1"/>
    </source>
</evidence>